<comment type="caution">
    <text evidence="2">The sequence shown here is derived from an EMBL/GenBank/DDBJ whole genome shotgun (WGS) entry which is preliminary data.</text>
</comment>
<reference evidence="2 3" key="1">
    <citation type="journal article" date="2016" name="Front. Microbiol.">
        <title>Genome and transcriptome sequences reveal the specific parasitism of the nematophagous Purpureocillium lilacinum 36-1.</title>
        <authorList>
            <person name="Xie J."/>
            <person name="Li S."/>
            <person name="Mo C."/>
            <person name="Xiao X."/>
            <person name="Peng D."/>
            <person name="Wang G."/>
            <person name="Xiao Y."/>
        </authorList>
    </citation>
    <scope>NUCLEOTIDE SEQUENCE [LARGE SCALE GENOMIC DNA]</scope>
    <source>
        <strain evidence="2 3">36-1</strain>
    </source>
</reference>
<accession>A0A2U3DPJ1</accession>
<evidence type="ECO:0000256" key="1">
    <source>
        <dbReference type="SAM" id="MobiDB-lite"/>
    </source>
</evidence>
<dbReference type="EMBL" id="LCWV01000085">
    <property type="protein sequence ID" value="PWI64164.1"/>
    <property type="molecule type" value="Genomic_DNA"/>
</dbReference>
<dbReference type="Proteomes" id="UP000245956">
    <property type="component" value="Unassembled WGS sequence"/>
</dbReference>
<feature type="region of interest" description="Disordered" evidence="1">
    <location>
        <begin position="58"/>
        <end position="136"/>
    </location>
</feature>
<gene>
    <name evidence="2" type="ORF">PCL_12084</name>
</gene>
<evidence type="ECO:0000313" key="3">
    <source>
        <dbReference type="Proteomes" id="UP000245956"/>
    </source>
</evidence>
<dbReference type="AlphaFoldDB" id="A0A2U3DPJ1"/>
<protein>
    <submittedName>
        <fullName evidence="2">Uncharacterized protein</fullName>
    </submittedName>
</protein>
<feature type="compositionally biased region" description="Polar residues" evidence="1">
    <location>
        <begin position="77"/>
        <end position="92"/>
    </location>
</feature>
<evidence type="ECO:0000313" key="2">
    <source>
        <dbReference type="EMBL" id="PWI64164.1"/>
    </source>
</evidence>
<name>A0A2U3DPJ1_PURLI</name>
<sequence length="136" mass="14671">MLVSAGSVGSGNRSWESSTYWTPEAPTGVGKQPLVYNPVYPRQSFGTTTFAATALFGRQHPNESSLRRTVMRPRSSRAGSRQVSHSAHISQGSDDRKGIAPFATPLYPDRTSHQPSRYTGLSPPSAPQSIKPAVLC</sequence>
<proteinExistence type="predicted"/>
<organism evidence="2 3">
    <name type="scientific">Purpureocillium lilacinum</name>
    <name type="common">Paecilomyces lilacinus</name>
    <dbReference type="NCBI Taxonomy" id="33203"/>
    <lineage>
        <taxon>Eukaryota</taxon>
        <taxon>Fungi</taxon>
        <taxon>Dikarya</taxon>
        <taxon>Ascomycota</taxon>
        <taxon>Pezizomycotina</taxon>
        <taxon>Sordariomycetes</taxon>
        <taxon>Hypocreomycetidae</taxon>
        <taxon>Hypocreales</taxon>
        <taxon>Ophiocordycipitaceae</taxon>
        <taxon>Purpureocillium</taxon>
    </lineage>
</organism>